<comment type="catalytic activity">
    <reaction evidence="5">
        <text>(6S)-5,6,7,8-tetrahydrofolate + formate + ATP = (6R)-10-formyltetrahydrofolate + ADP + phosphate</text>
        <dbReference type="Rhea" id="RHEA:20221"/>
        <dbReference type="ChEBI" id="CHEBI:15740"/>
        <dbReference type="ChEBI" id="CHEBI:30616"/>
        <dbReference type="ChEBI" id="CHEBI:43474"/>
        <dbReference type="ChEBI" id="CHEBI:57453"/>
        <dbReference type="ChEBI" id="CHEBI:195366"/>
        <dbReference type="ChEBI" id="CHEBI:456216"/>
        <dbReference type="EC" id="6.3.4.3"/>
    </reaction>
</comment>
<keyword evidence="1 5" id="KW-0554">One-carbon metabolism</keyword>
<evidence type="ECO:0000313" key="6">
    <source>
        <dbReference type="EMBL" id="QSX33324.1"/>
    </source>
</evidence>
<dbReference type="Gene3D" id="3.40.50.300">
    <property type="entry name" value="P-loop containing nucleotide triphosphate hydrolases"/>
    <property type="match status" value="1"/>
</dbReference>
<dbReference type="RefSeq" id="WP_207354557.1">
    <property type="nucleotide sequence ID" value="NZ_CP071503.1"/>
</dbReference>
<evidence type="ECO:0000256" key="4">
    <source>
        <dbReference type="ARBA" id="ARBA00022840"/>
    </source>
</evidence>
<protein>
    <recommendedName>
        <fullName evidence="5">Formate--tetrahydrofolate ligase</fullName>
        <ecNumber evidence="5">6.3.4.3</ecNumber>
    </recommendedName>
    <alternativeName>
        <fullName evidence="5">Formyltetrahydrofolate synthetase</fullName>
        <shortName evidence="5">FHS</shortName>
        <shortName evidence="5">FTHFS</shortName>
    </alternativeName>
</protein>
<keyword evidence="4 5" id="KW-0067">ATP-binding</keyword>
<evidence type="ECO:0000256" key="5">
    <source>
        <dbReference type="HAMAP-Rule" id="MF_01543"/>
    </source>
</evidence>
<dbReference type="GO" id="GO:0004329">
    <property type="term" value="F:formate-tetrahydrofolate ligase activity"/>
    <property type="evidence" value="ECO:0007669"/>
    <property type="project" value="UniProtKB-EC"/>
</dbReference>
<dbReference type="NCBIfam" id="NF010030">
    <property type="entry name" value="PRK13505.1"/>
    <property type="match status" value="1"/>
</dbReference>
<reference evidence="6 7" key="1">
    <citation type="submission" date="2021-03" db="EMBL/GenBank/DDBJ databases">
        <title>Novel species identification of genus Shewanella.</title>
        <authorList>
            <person name="Liu G."/>
            <person name="Zhang Q."/>
        </authorList>
    </citation>
    <scope>NUCLEOTIDE SEQUENCE [LARGE SCALE GENOMIC DNA]</scope>
    <source>
        <strain evidence="6 7">FJAT-51800</strain>
    </source>
</reference>
<evidence type="ECO:0000256" key="2">
    <source>
        <dbReference type="ARBA" id="ARBA00022598"/>
    </source>
</evidence>
<comment type="pathway">
    <text evidence="5">One-carbon metabolism; tetrahydrofolate interconversion.</text>
</comment>
<dbReference type="Proteomes" id="UP000662770">
    <property type="component" value="Chromosome"/>
</dbReference>
<sequence length="567" mass="59791">MLSDIQISRQTQITPIADIAAQMGLHPNEFRCYGTTRAKVDLTALARVAKQPRGKMVLVTAITPTPFGEGKTVTSIGLTQALHQLGKRVCACLRQPSMGPVFGIKGGAAGGGNAQIVPMEELNLHLTGDIHAVSAAHNLAAAAIDARVHHEQRLGAEEFTRQSGLAALHIDPQHIVWNRVMDHNDRALRSIRIGLGNNGPERQSSFDITAASELMAVLALSQDLADMRRRLGQLLLAFDVNGVPITAEQLGVAGAMAAILREAIEPTLMQTINGAPCLIHTGPFANIAHGNSSVIADEIALGLNDIVVTEGGFGSDMGFEKFCNIKARASGIHPDCVVLVATLKALKSHAGVAASEIHYPNIDALAQGMSNLNWHIANVKKYGLPVVVAINRFPDDTESELQWLTEQALAAGADAVELSLAFAHGADGATDLAAAVVACLQQPANFTHLYSTELGLLNSLQQLATRGYGASAIELSAQAEQQLAQIVALGADHLPICMAKTQMSVSHDPRLKGAPTDFVLPIVGLKLNAGAGFVTAFAGNIMTMPGLGVKPGYLKLDIDENGDIQGF</sequence>
<dbReference type="InterPro" id="IPR000559">
    <property type="entry name" value="Formate_THF_ligase"/>
</dbReference>
<dbReference type="Pfam" id="PF01268">
    <property type="entry name" value="FTHFS"/>
    <property type="match status" value="1"/>
</dbReference>
<evidence type="ECO:0000256" key="1">
    <source>
        <dbReference type="ARBA" id="ARBA00022563"/>
    </source>
</evidence>
<proteinExistence type="inferred from homology"/>
<accession>A0ABX7QPJ6</accession>
<dbReference type="EMBL" id="CP071503">
    <property type="protein sequence ID" value="QSX33324.1"/>
    <property type="molecule type" value="Genomic_DNA"/>
</dbReference>
<organism evidence="6 7">
    <name type="scientific">Shewanella avicenniae</name>
    <dbReference type="NCBI Taxonomy" id="2814294"/>
    <lineage>
        <taxon>Bacteria</taxon>
        <taxon>Pseudomonadati</taxon>
        <taxon>Pseudomonadota</taxon>
        <taxon>Gammaproteobacteria</taxon>
        <taxon>Alteromonadales</taxon>
        <taxon>Shewanellaceae</taxon>
        <taxon>Shewanella</taxon>
    </lineage>
</organism>
<dbReference type="Gene3D" id="3.10.410.10">
    <property type="entry name" value="Formyltetrahydrofolate synthetase, domain 3"/>
    <property type="match status" value="1"/>
</dbReference>
<comment type="similarity">
    <text evidence="5">Belongs to the formate--tetrahydrofolate ligase family.</text>
</comment>
<keyword evidence="3 5" id="KW-0547">Nucleotide-binding</keyword>
<dbReference type="HAMAP" id="MF_01543">
    <property type="entry name" value="FTHFS"/>
    <property type="match status" value="1"/>
</dbReference>
<dbReference type="NCBIfam" id="NF010031">
    <property type="entry name" value="PRK13506.1"/>
    <property type="match status" value="1"/>
</dbReference>
<dbReference type="Gene3D" id="3.30.1510.10">
    <property type="entry name" value="Domain 2, N(10)-formyltetrahydrofolate synthetase"/>
    <property type="match status" value="1"/>
</dbReference>
<evidence type="ECO:0000256" key="3">
    <source>
        <dbReference type="ARBA" id="ARBA00022741"/>
    </source>
</evidence>
<feature type="binding site" evidence="5">
    <location>
        <begin position="65"/>
        <end position="72"/>
    </location>
    <ligand>
        <name>ATP</name>
        <dbReference type="ChEBI" id="CHEBI:30616"/>
    </ligand>
</feature>
<keyword evidence="2 5" id="KW-0436">Ligase</keyword>
<dbReference type="InterPro" id="IPR027417">
    <property type="entry name" value="P-loop_NTPase"/>
</dbReference>
<evidence type="ECO:0000313" key="7">
    <source>
        <dbReference type="Proteomes" id="UP000662770"/>
    </source>
</evidence>
<gene>
    <name evidence="5" type="primary">fhs</name>
    <name evidence="6" type="ORF">JYB87_16610</name>
</gene>
<keyword evidence="7" id="KW-1185">Reference proteome</keyword>
<dbReference type="EC" id="6.3.4.3" evidence="5"/>
<name>A0ABX7QPJ6_9GAMM</name>
<dbReference type="SUPFAM" id="SSF52540">
    <property type="entry name" value="P-loop containing nucleoside triphosphate hydrolases"/>
    <property type="match status" value="1"/>
</dbReference>